<reference evidence="2" key="1">
    <citation type="submission" date="2021-02" db="EMBL/GenBank/DDBJ databases">
        <authorList>
            <person name="Nowell W R."/>
        </authorList>
    </citation>
    <scope>NUCLEOTIDE SEQUENCE</scope>
</reference>
<name>A0A820YL34_9BILA</name>
<keyword evidence="3" id="KW-1185">Reference proteome</keyword>
<dbReference type="Proteomes" id="UP000663866">
    <property type="component" value="Unassembled WGS sequence"/>
</dbReference>
<dbReference type="AlphaFoldDB" id="A0A820YL34"/>
<dbReference type="EMBL" id="CAJOBG010060599">
    <property type="protein sequence ID" value="CAF4547640.1"/>
    <property type="molecule type" value="Genomic_DNA"/>
</dbReference>
<organism evidence="2 3">
    <name type="scientific">Rotaria magnacalcarata</name>
    <dbReference type="NCBI Taxonomy" id="392030"/>
    <lineage>
        <taxon>Eukaryota</taxon>
        <taxon>Metazoa</taxon>
        <taxon>Spiralia</taxon>
        <taxon>Gnathifera</taxon>
        <taxon>Rotifera</taxon>
        <taxon>Eurotatoria</taxon>
        <taxon>Bdelloidea</taxon>
        <taxon>Philodinida</taxon>
        <taxon>Philodinidae</taxon>
        <taxon>Rotaria</taxon>
    </lineage>
</organism>
<gene>
    <name evidence="2" type="ORF">OVN521_LOCUS43065</name>
    <name evidence="1" type="ORF">XDN619_LOCUS7993</name>
</gene>
<dbReference type="EMBL" id="CAJNRG010002512">
    <property type="protein sequence ID" value="CAF2048093.1"/>
    <property type="molecule type" value="Genomic_DNA"/>
</dbReference>
<proteinExistence type="predicted"/>
<evidence type="ECO:0000313" key="3">
    <source>
        <dbReference type="Proteomes" id="UP000663866"/>
    </source>
</evidence>
<accession>A0A820YL34</accession>
<dbReference type="Proteomes" id="UP000663887">
    <property type="component" value="Unassembled WGS sequence"/>
</dbReference>
<protein>
    <submittedName>
        <fullName evidence="2">Uncharacterized protein</fullName>
    </submittedName>
</protein>
<evidence type="ECO:0000313" key="1">
    <source>
        <dbReference type="EMBL" id="CAF2048093.1"/>
    </source>
</evidence>
<feature type="non-terminal residue" evidence="2">
    <location>
        <position position="1"/>
    </location>
</feature>
<evidence type="ECO:0000313" key="2">
    <source>
        <dbReference type="EMBL" id="CAF4547640.1"/>
    </source>
</evidence>
<sequence length="99" mass="11632">EIGTMTRSLSSLALPAKINPLDLPHDRKCHEQTFNNLNQRIIKIRQLKTKTQRKEIYELPRLVKLTIRCSYTSDIEDKDSSQKSDLTFTLHTFIELFRT</sequence>
<comment type="caution">
    <text evidence="2">The sequence shown here is derived from an EMBL/GenBank/DDBJ whole genome shotgun (WGS) entry which is preliminary data.</text>
</comment>